<organism evidence="2 3">
    <name type="scientific">Trifolium subterraneum</name>
    <name type="common">Subterranean clover</name>
    <dbReference type="NCBI Taxonomy" id="3900"/>
    <lineage>
        <taxon>Eukaryota</taxon>
        <taxon>Viridiplantae</taxon>
        <taxon>Streptophyta</taxon>
        <taxon>Embryophyta</taxon>
        <taxon>Tracheophyta</taxon>
        <taxon>Spermatophyta</taxon>
        <taxon>Magnoliopsida</taxon>
        <taxon>eudicotyledons</taxon>
        <taxon>Gunneridae</taxon>
        <taxon>Pentapetalae</taxon>
        <taxon>rosids</taxon>
        <taxon>fabids</taxon>
        <taxon>Fabales</taxon>
        <taxon>Fabaceae</taxon>
        <taxon>Papilionoideae</taxon>
        <taxon>50 kb inversion clade</taxon>
        <taxon>NPAAA clade</taxon>
        <taxon>Hologalegina</taxon>
        <taxon>IRL clade</taxon>
        <taxon>Trifolieae</taxon>
        <taxon>Trifolium</taxon>
    </lineage>
</organism>
<dbReference type="Proteomes" id="UP000242715">
    <property type="component" value="Unassembled WGS sequence"/>
</dbReference>
<proteinExistence type="predicted"/>
<evidence type="ECO:0000313" key="2">
    <source>
        <dbReference type="EMBL" id="GAU36424.1"/>
    </source>
</evidence>
<name>A0A2Z6MUV1_TRISU</name>
<evidence type="ECO:0000256" key="1">
    <source>
        <dbReference type="SAM" id="MobiDB-lite"/>
    </source>
</evidence>
<feature type="region of interest" description="Disordered" evidence="1">
    <location>
        <begin position="1"/>
        <end position="32"/>
    </location>
</feature>
<sequence length="112" mass="11748">MGELVEADGVDAPKGNPEVDEDDDELKGVPNGDDLLGCQLGITNEVEFVPLLEITGLASKEGAAVLCPEVVPELKVFVAGLEEESDELPEEKAVFPVNPNNGDDAVDTNATD</sequence>
<accession>A0A2Z6MUV1</accession>
<feature type="region of interest" description="Disordered" evidence="1">
    <location>
        <begin position="93"/>
        <end position="112"/>
    </location>
</feature>
<dbReference type="EMBL" id="DF973630">
    <property type="protein sequence ID" value="GAU36424.1"/>
    <property type="molecule type" value="Genomic_DNA"/>
</dbReference>
<keyword evidence="3" id="KW-1185">Reference proteome</keyword>
<protein>
    <submittedName>
        <fullName evidence="2">Uncharacterized protein</fullName>
    </submittedName>
</protein>
<evidence type="ECO:0000313" key="3">
    <source>
        <dbReference type="Proteomes" id="UP000242715"/>
    </source>
</evidence>
<reference evidence="3" key="1">
    <citation type="journal article" date="2017" name="Front. Plant Sci.">
        <title>Climate Clever Clovers: New Paradigm to Reduce the Environmental Footprint of Ruminants by Breeding Low Methanogenic Forages Utilizing Haplotype Variation.</title>
        <authorList>
            <person name="Kaur P."/>
            <person name="Appels R."/>
            <person name="Bayer P.E."/>
            <person name="Keeble-Gagnere G."/>
            <person name="Wang J."/>
            <person name="Hirakawa H."/>
            <person name="Shirasawa K."/>
            <person name="Vercoe P."/>
            <person name="Stefanova K."/>
            <person name="Durmic Z."/>
            <person name="Nichols P."/>
            <person name="Revell C."/>
            <person name="Isobe S.N."/>
            <person name="Edwards D."/>
            <person name="Erskine W."/>
        </authorList>
    </citation>
    <scope>NUCLEOTIDE SEQUENCE [LARGE SCALE GENOMIC DNA]</scope>
    <source>
        <strain evidence="3">cv. Daliak</strain>
    </source>
</reference>
<gene>
    <name evidence="2" type="ORF">TSUD_19590</name>
</gene>
<dbReference type="AlphaFoldDB" id="A0A2Z6MUV1"/>